<dbReference type="Proteomes" id="UP000051298">
    <property type="component" value="Unassembled WGS sequence"/>
</dbReference>
<accession>A0A0P1F0Z3</accession>
<proteinExistence type="predicted"/>
<dbReference type="EMBL" id="CYRX01000031">
    <property type="protein sequence ID" value="CUH61108.1"/>
    <property type="molecule type" value="Genomic_DNA"/>
</dbReference>
<protein>
    <recommendedName>
        <fullName evidence="4">Integral membrane protein</fullName>
    </recommendedName>
</protein>
<reference evidence="2 3" key="1">
    <citation type="submission" date="2015-09" db="EMBL/GenBank/DDBJ databases">
        <authorList>
            <consortium name="Swine Surveillance"/>
        </authorList>
    </citation>
    <scope>NUCLEOTIDE SEQUENCE [LARGE SCALE GENOMIC DNA]</scope>
    <source>
        <strain evidence="2 3">CECT 5294</strain>
    </source>
</reference>
<evidence type="ECO:0008006" key="4">
    <source>
        <dbReference type="Google" id="ProtNLM"/>
    </source>
</evidence>
<organism evidence="2 3">
    <name type="scientific">Thalassobacter stenotrophicus</name>
    <dbReference type="NCBI Taxonomy" id="266809"/>
    <lineage>
        <taxon>Bacteria</taxon>
        <taxon>Pseudomonadati</taxon>
        <taxon>Pseudomonadota</taxon>
        <taxon>Alphaproteobacteria</taxon>
        <taxon>Rhodobacterales</taxon>
        <taxon>Roseobacteraceae</taxon>
        <taxon>Thalassobacter</taxon>
    </lineage>
</organism>
<keyword evidence="1" id="KW-0732">Signal</keyword>
<evidence type="ECO:0000313" key="2">
    <source>
        <dbReference type="EMBL" id="CUH61108.1"/>
    </source>
</evidence>
<name>A0A0P1F0Z3_9RHOB</name>
<gene>
    <name evidence="2" type="ORF">THS5294_02408</name>
</gene>
<dbReference type="RefSeq" id="WP_052068416.1">
    <property type="nucleotide sequence ID" value="NZ_CYRX01000031.1"/>
</dbReference>
<feature type="chain" id="PRO_5006062153" description="Integral membrane protein" evidence="1">
    <location>
        <begin position="23"/>
        <end position="75"/>
    </location>
</feature>
<sequence>MQRTFTPLLCLVFALSATPVIAKEPSCYCRDGQGQPVALGELRCLTVGGRSFTALCDMSLNTMTWREQYEGCVSS</sequence>
<evidence type="ECO:0000256" key="1">
    <source>
        <dbReference type="SAM" id="SignalP"/>
    </source>
</evidence>
<evidence type="ECO:0000313" key="3">
    <source>
        <dbReference type="Proteomes" id="UP000051298"/>
    </source>
</evidence>
<feature type="signal peptide" evidence="1">
    <location>
        <begin position="1"/>
        <end position="22"/>
    </location>
</feature>
<dbReference type="AlphaFoldDB" id="A0A0P1F0Z3"/>